<evidence type="ECO:0000313" key="5">
    <source>
        <dbReference type="EMBL" id="MVA98321.1"/>
    </source>
</evidence>
<dbReference type="GO" id="GO:0005737">
    <property type="term" value="C:cytoplasm"/>
    <property type="evidence" value="ECO:0007669"/>
    <property type="project" value="TreeGrafter"/>
</dbReference>
<evidence type="ECO:0000313" key="6">
    <source>
        <dbReference type="Proteomes" id="UP000463224"/>
    </source>
</evidence>
<comment type="caution">
    <text evidence="5">The sequence shown here is derived from an EMBL/GenBank/DDBJ whole genome shotgun (WGS) entry which is preliminary data.</text>
</comment>
<evidence type="ECO:0000256" key="2">
    <source>
        <dbReference type="ARBA" id="ARBA00022598"/>
    </source>
</evidence>
<dbReference type="Proteomes" id="UP000463224">
    <property type="component" value="Unassembled WGS sequence"/>
</dbReference>
<dbReference type="Pfam" id="PF00550">
    <property type="entry name" value="PP-binding"/>
    <property type="match status" value="1"/>
</dbReference>
<feature type="domain" description="Carrier" evidence="4">
    <location>
        <begin position="1071"/>
        <end position="1146"/>
    </location>
</feature>
<dbReference type="Pfam" id="PF00668">
    <property type="entry name" value="Condensation"/>
    <property type="match status" value="1"/>
</dbReference>
<feature type="region of interest" description="Disordered" evidence="3">
    <location>
        <begin position="540"/>
        <end position="560"/>
    </location>
</feature>
<dbReference type="PANTHER" id="PTHR45527:SF10">
    <property type="entry name" value="PYOCHELIN SYNTHASE PCHF"/>
    <property type="match status" value="1"/>
</dbReference>
<dbReference type="GO" id="GO:0016874">
    <property type="term" value="F:ligase activity"/>
    <property type="evidence" value="ECO:0007669"/>
    <property type="project" value="UniProtKB-KW"/>
</dbReference>
<evidence type="ECO:0000256" key="3">
    <source>
        <dbReference type="SAM" id="MobiDB-lite"/>
    </source>
</evidence>
<dbReference type="Gene3D" id="3.40.50.980">
    <property type="match status" value="2"/>
</dbReference>
<dbReference type="InterPro" id="IPR009081">
    <property type="entry name" value="PP-bd_ACP"/>
</dbReference>
<dbReference type="GO" id="GO:0043041">
    <property type="term" value="P:amino acid activation for nonribosomal peptide biosynthetic process"/>
    <property type="evidence" value="ECO:0007669"/>
    <property type="project" value="TreeGrafter"/>
</dbReference>
<dbReference type="InterPro" id="IPR036736">
    <property type="entry name" value="ACP-like_sf"/>
</dbReference>
<dbReference type="SUPFAM" id="SSF53474">
    <property type="entry name" value="alpha/beta-Hydrolases"/>
    <property type="match status" value="1"/>
</dbReference>
<dbReference type="Gene3D" id="3.30.559.10">
    <property type="entry name" value="Chloramphenicol acetyltransferase-like domain"/>
    <property type="match status" value="1"/>
</dbReference>
<dbReference type="PROSITE" id="PS00455">
    <property type="entry name" value="AMP_BINDING"/>
    <property type="match status" value="1"/>
</dbReference>
<dbReference type="InterPro" id="IPR001242">
    <property type="entry name" value="Condensation_dom"/>
</dbReference>
<dbReference type="GO" id="GO:0031177">
    <property type="term" value="F:phosphopantetheine binding"/>
    <property type="evidence" value="ECO:0007669"/>
    <property type="project" value="TreeGrafter"/>
</dbReference>
<dbReference type="InterPro" id="IPR020802">
    <property type="entry name" value="TesA-like"/>
</dbReference>
<dbReference type="InterPro" id="IPR020845">
    <property type="entry name" value="AMP-binding_CS"/>
</dbReference>
<dbReference type="FunFam" id="3.40.50.12780:FF:000012">
    <property type="entry name" value="Non-ribosomal peptide synthetase"/>
    <property type="match status" value="1"/>
</dbReference>
<sequence>MPSAHGSVRSSRTSRPFRIEHPLCLGDPWSGARQPGFATFATRHRSIFPRVSCRGLPASQPPFLSRQRYTNIIEPSRSDAPLAASAMRNQEEHGMVEPSAPAERAKSEKASYLLEGIQQAYWVGQGAELDLSTPATYYVEVDVPGELKTELTPALQQLLRRHDMLRAVILPSGEQQVLDDVGPYEIEILDLRDLPATRRRERLETLRTEINAGALPTDLWPQFDIRATQDEAGLRLHMRFALWMMDGWSFHLLLREWLALCADPASALPPIEMSFADYVEAQGLVRQGPRWRAAWDYWQPRLGDFPGPPSLPLTSRLSLDRRPRFRHLSRTMSAQHWAKIVDICARLRIPPSLLACAVYTEVLSRYAGSGHFAITVLYSGRFQHLPRATQTFGNFGTTILLEVDASRDRSFVERVRGLQRQFWRDAERIEVSGIDISRAMQQRAGTGPGMSVPVTFTAVTGPSGPEATGNPRVRIDHDTARLQVPQVYLDHQMHFGDDGSVIFNWDYVEQIFPAGFVEELCRAHRDLFLSLARDEALWNERDPKPYKPAPPTPATAPSAAPERLEAAFERQAADRPENVAVIAGDRRLTYAQLRRLAVATAGELRRRGVARGDLVAVSLPKGWEQIVAVLGILYAGAAYVPVDPDLPAERRNVLFSQSKARFVLTRTPLEEALAWPAGLQRICVDLVRDDGQDVPPPAEAMATDLAYVIFTSGSTGVPKGVMIDHRGAWNTIVDLNSRFSLKPADRILALSSLSFDLSVYDIFGTLAAGATIVVPDAERAKEASHWRDLVQRHDVTVWNSVPALMQLAVEGADGAVMPSLRLVMLSGDWIPLTLPEQIRPAAPAAEIWSLGGATEASIWSVLYPIGRIDPEWRSIPYGHAMDHQSIQVLDADLAVCPPWVPGDLYIGGIGVALGYLGDQAKTAASFIRHPTTGERLYRTGDMGRYLADGEIEFLGRKDFQVKIQGYRVECAEVEAALLAAPEVAAAVVVAVTDGAGTRHLAGYVVPKAAGAPLDPAGLRERLRAILPAYMVPTYFVSLDRLPLSDNGKVVRSALPAPDFGVREATKRSPAPPKDALEEAIAALWRDTLGTDEVGREDDFFALGGSSFAGMRLMAKLEERFKRRFSFATLVSHPTVASIADLLRGNGEDQADAILTPIRHGREGPALFCVHPIGGNVMCYVGLAQALRPGRAVYGLRAPGLTCATQAPLDSIEDMAVRYLEEIRTVQPNGPYHLIGWSLGGLVVQEMARRLEGEHETPGLVAMIDSAIPKAHRTASEVSRDERFSRFVNDLAAVAKLPLTCTKEELTPLSADERIAWLMERMERLGMPTNEVAMKAVYGVFSAGFTALDKHTPRAFGGRLLLFAATHRPDARRMQEDWRATVPNVEIIEMDADHYSIMKPPLIEDIASTITRVMAATEASAARPNMGAASVRSAGVVGRL</sequence>
<accession>A0A844QK91</accession>
<proteinExistence type="predicted"/>
<reference evidence="5 6" key="1">
    <citation type="submission" date="2019-12" db="EMBL/GenBank/DDBJ databases">
        <title>Nitratireductor arenosus sp. nov., Isolated from sea sand, Jeju island, South Korea.</title>
        <authorList>
            <person name="Kim W."/>
        </authorList>
    </citation>
    <scope>NUCLEOTIDE SEQUENCE [LARGE SCALE GENOMIC DNA]</scope>
    <source>
        <strain evidence="5 6">CAU 1489</strain>
    </source>
</reference>
<dbReference type="InterPro" id="IPR001031">
    <property type="entry name" value="Thioesterase"/>
</dbReference>
<organism evidence="5 6">
    <name type="scientific">Nitratireductor arenosus</name>
    <dbReference type="NCBI Taxonomy" id="2682096"/>
    <lineage>
        <taxon>Bacteria</taxon>
        <taxon>Pseudomonadati</taxon>
        <taxon>Pseudomonadota</taxon>
        <taxon>Alphaproteobacteria</taxon>
        <taxon>Hyphomicrobiales</taxon>
        <taxon>Phyllobacteriaceae</taxon>
        <taxon>Nitratireductor</taxon>
    </lineage>
</organism>
<dbReference type="FunFam" id="3.40.50.980:FF:000001">
    <property type="entry name" value="Non-ribosomal peptide synthetase"/>
    <property type="match status" value="1"/>
</dbReference>
<evidence type="ECO:0000256" key="1">
    <source>
        <dbReference type="ARBA" id="ARBA00004924"/>
    </source>
</evidence>
<evidence type="ECO:0000259" key="4">
    <source>
        <dbReference type="PROSITE" id="PS50075"/>
    </source>
</evidence>
<dbReference type="Gene3D" id="3.40.50.1820">
    <property type="entry name" value="alpha/beta hydrolase"/>
    <property type="match status" value="1"/>
</dbReference>
<dbReference type="Gene3D" id="3.30.559.30">
    <property type="entry name" value="Nonribosomal peptide synthetase, condensation domain"/>
    <property type="match status" value="1"/>
</dbReference>
<dbReference type="Pfam" id="PF00975">
    <property type="entry name" value="Thioesterase"/>
    <property type="match status" value="1"/>
</dbReference>
<dbReference type="Pfam" id="PF00501">
    <property type="entry name" value="AMP-binding"/>
    <property type="match status" value="1"/>
</dbReference>
<protein>
    <submittedName>
        <fullName evidence="5">Amino acid adenylation domain-containing protein</fullName>
    </submittedName>
</protein>
<gene>
    <name evidence="5" type="ORF">GN330_13815</name>
</gene>
<dbReference type="GO" id="GO:0044550">
    <property type="term" value="P:secondary metabolite biosynthetic process"/>
    <property type="evidence" value="ECO:0007669"/>
    <property type="project" value="TreeGrafter"/>
</dbReference>
<dbReference type="InterPro" id="IPR000873">
    <property type="entry name" value="AMP-dep_synth/lig_dom"/>
</dbReference>
<dbReference type="EMBL" id="WPHG01000003">
    <property type="protein sequence ID" value="MVA98321.1"/>
    <property type="molecule type" value="Genomic_DNA"/>
</dbReference>
<dbReference type="CDD" id="cd12114">
    <property type="entry name" value="A_NRPS_TlmIV_like"/>
    <property type="match status" value="1"/>
</dbReference>
<dbReference type="InterPro" id="IPR025110">
    <property type="entry name" value="AMP-bd_C"/>
</dbReference>
<dbReference type="SMART" id="SM00824">
    <property type="entry name" value="PKS_TE"/>
    <property type="match status" value="1"/>
</dbReference>
<dbReference type="InterPro" id="IPR029058">
    <property type="entry name" value="AB_hydrolase_fold"/>
</dbReference>
<dbReference type="SUPFAM" id="SSF47336">
    <property type="entry name" value="ACP-like"/>
    <property type="match status" value="1"/>
</dbReference>
<name>A0A844QK91_9HYPH</name>
<dbReference type="Pfam" id="PF13193">
    <property type="entry name" value="AMP-binding_C"/>
    <property type="match status" value="1"/>
</dbReference>
<keyword evidence="6" id="KW-1185">Reference proteome</keyword>
<dbReference type="InterPro" id="IPR045851">
    <property type="entry name" value="AMP-bd_C_sf"/>
</dbReference>
<keyword evidence="2" id="KW-0436">Ligase</keyword>
<dbReference type="Gene3D" id="3.30.300.30">
    <property type="match status" value="1"/>
</dbReference>
<dbReference type="PANTHER" id="PTHR45527">
    <property type="entry name" value="NONRIBOSOMAL PEPTIDE SYNTHETASE"/>
    <property type="match status" value="1"/>
</dbReference>
<dbReference type="Gene3D" id="2.30.38.10">
    <property type="entry name" value="Luciferase, Domain 3"/>
    <property type="match status" value="1"/>
</dbReference>
<dbReference type="NCBIfam" id="TIGR01733">
    <property type="entry name" value="AA-adenyl-dom"/>
    <property type="match status" value="1"/>
</dbReference>
<dbReference type="InterPro" id="IPR010071">
    <property type="entry name" value="AA_adenyl_dom"/>
</dbReference>
<dbReference type="InterPro" id="IPR023213">
    <property type="entry name" value="CAT-like_dom_sf"/>
</dbReference>
<dbReference type="SUPFAM" id="SSF52777">
    <property type="entry name" value="CoA-dependent acyltransferases"/>
    <property type="match status" value="2"/>
</dbReference>
<dbReference type="SUPFAM" id="SSF56801">
    <property type="entry name" value="Acetyl-CoA synthetase-like"/>
    <property type="match status" value="1"/>
</dbReference>
<comment type="pathway">
    <text evidence="1">Siderophore biosynthesis.</text>
</comment>
<dbReference type="PROSITE" id="PS50075">
    <property type="entry name" value="CARRIER"/>
    <property type="match status" value="1"/>
</dbReference>